<dbReference type="PROSITE" id="PS51420">
    <property type="entry name" value="RHO"/>
    <property type="match status" value="1"/>
</dbReference>
<evidence type="ECO:0000256" key="1">
    <source>
        <dbReference type="ARBA" id="ARBA00022741"/>
    </source>
</evidence>
<evidence type="ECO:0000313" key="4">
    <source>
        <dbReference type="EMBL" id="NDV34580.1"/>
    </source>
</evidence>
<protein>
    <submittedName>
        <fullName evidence="4">Uncharacterized protein</fullName>
    </submittedName>
</protein>
<dbReference type="Pfam" id="PF00071">
    <property type="entry name" value="Ras"/>
    <property type="match status" value="1"/>
</dbReference>
<keyword evidence="2" id="KW-0342">GTP-binding</keyword>
<dbReference type="InterPro" id="IPR003578">
    <property type="entry name" value="Small_GTPase_Rho"/>
</dbReference>
<evidence type="ECO:0000256" key="2">
    <source>
        <dbReference type="ARBA" id="ARBA00023134"/>
    </source>
</evidence>
<dbReference type="SUPFAM" id="SSF52540">
    <property type="entry name" value="P-loop containing nucleoside triphosphate hydrolases"/>
    <property type="match status" value="1"/>
</dbReference>
<evidence type="ECO:0000256" key="3">
    <source>
        <dbReference type="SAM" id="MobiDB-lite"/>
    </source>
</evidence>
<name>A0A6B2LCF8_9EUKA</name>
<keyword evidence="1" id="KW-0547">Nucleotide-binding</keyword>
<feature type="compositionally biased region" description="Polar residues" evidence="3">
    <location>
        <begin position="239"/>
        <end position="266"/>
    </location>
</feature>
<accession>A0A6B2LCF8</accession>
<dbReference type="SMART" id="SM00174">
    <property type="entry name" value="RHO"/>
    <property type="match status" value="1"/>
</dbReference>
<dbReference type="Gene3D" id="3.40.50.300">
    <property type="entry name" value="P-loop containing nucleotide triphosphate hydrolases"/>
    <property type="match status" value="1"/>
</dbReference>
<dbReference type="PANTHER" id="PTHR24072">
    <property type="entry name" value="RHO FAMILY GTPASE"/>
    <property type="match status" value="1"/>
</dbReference>
<dbReference type="AlphaFoldDB" id="A0A6B2LCF8"/>
<organism evidence="4">
    <name type="scientific">Arcella intermedia</name>
    <dbReference type="NCBI Taxonomy" id="1963864"/>
    <lineage>
        <taxon>Eukaryota</taxon>
        <taxon>Amoebozoa</taxon>
        <taxon>Tubulinea</taxon>
        <taxon>Elardia</taxon>
        <taxon>Arcellinida</taxon>
        <taxon>Sphaerothecina</taxon>
        <taxon>Arcellidae</taxon>
        <taxon>Arcella</taxon>
    </lineage>
</organism>
<dbReference type="InterPro" id="IPR001806">
    <property type="entry name" value="Small_GTPase"/>
</dbReference>
<dbReference type="GO" id="GO:0003924">
    <property type="term" value="F:GTPase activity"/>
    <property type="evidence" value="ECO:0007669"/>
    <property type="project" value="InterPro"/>
</dbReference>
<dbReference type="GO" id="GO:0007264">
    <property type="term" value="P:small GTPase-mediated signal transduction"/>
    <property type="evidence" value="ECO:0007669"/>
    <property type="project" value="InterPro"/>
</dbReference>
<proteinExistence type="predicted"/>
<dbReference type="GO" id="GO:0005525">
    <property type="term" value="F:GTP binding"/>
    <property type="evidence" value="ECO:0007669"/>
    <property type="project" value="UniProtKB-KW"/>
</dbReference>
<dbReference type="InterPro" id="IPR027417">
    <property type="entry name" value="P-loop_NTPase"/>
</dbReference>
<dbReference type="EMBL" id="GIBP01005611">
    <property type="protein sequence ID" value="NDV34580.1"/>
    <property type="molecule type" value="Transcribed_RNA"/>
</dbReference>
<reference evidence="4" key="1">
    <citation type="journal article" date="2020" name="J. Eukaryot. Microbiol.">
        <title>De novo Sequencing, Assembly and Annotation of the Transcriptome for the Free-Living Testate Amoeba Arcella intermedia.</title>
        <authorList>
            <person name="Ribeiro G.M."/>
            <person name="Porfirio-Sousa A.L."/>
            <person name="Maurer-Alcala X.X."/>
            <person name="Katz L.A."/>
            <person name="Lahr D.J.G."/>
        </authorList>
    </citation>
    <scope>NUCLEOTIDE SEQUENCE</scope>
</reference>
<feature type="region of interest" description="Disordered" evidence="3">
    <location>
        <begin position="239"/>
        <end position="267"/>
    </location>
</feature>
<sequence>MLVQSCLFGKTYQGNESMDILECYRCTAINTSTQETFTVRSENPSGDDEADRLRPLCYPQTNLSVVCFSMSNPSSLQNVSAKWIPEVSHYLHNTPVLLVGIQSDKPAGRQGEGEEVARKMNVMQYLQVDLEDSESLRELFSWIMTVLTPVGVPQKVNPLEALKQKNTTNSVFEIKNPKRTCFVKRTETGGFYFYNTPVEWKQYFGRLYGVKIENDSEVAKEVFPTNAIMPAGYIPQTSSLSTPIVPSTPNSNTLPRNQQNQSTGATEQIVEIQDIQ</sequence>